<keyword evidence="1" id="KW-0812">Transmembrane</keyword>
<dbReference type="InterPro" id="IPR041916">
    <property type="entry name" value="Anti_sigma_zinc_sf"/>
</dbReference>
<dbReference type="Gene3D" id="1.10.10.1320">
    <property type="entry name" value="Anti-sigma factor, zinc-finger domain"/>
    <property type="match status" value="1"/>
</dbReference>
<dbReference type="Proteomes" id="UP000288259">
    <property type="component" value="Unassembled WGS sequence"/>
</dbReference>
<gene>
    <name evidence="3" type="ORF">CWI71_07495</name>
</gene>
<keyword evidence="1" id="KW-1133">Transmembrane helix</keyword>
<feature type="transmembrane region" description="Helical" evidence="1">
    <location>
        <begin position="103"/>
        <end position="126"/>
    </location>
</feature>
<keyword evidence="1" id="KW-0472">Membrane</keyword>
<dbReference type="Pfam" id="PF13490">
    <property type="entry name" value="zf-HC2"/>
    <property type="match status" value="1"/>
</dbReference>
<evidence type="ECO:0000256" key="1">
    <source>
        <dbReference type="SAM" id="Phobius"/>
    </source>
</evidence>
<name>A0A432YH10_9GAMM</name>
<evidence type="ECO:0000259" key="2">
    <source>
        <dbReference type="Pfam" id="PF13490"/>
    </source>
</evidence>
<evidence type="ECO:0000313" key="4">
    <source>
        <dbReference type="Proteomes" id="UP000288259"/>
    </source>
</evidence>
<feature type="domain" description="Putative zinc-finger" evidence="2">
    <location>
        <begin position="8"/>
        <end position="41"/>
    </location>
</feature>
<reference evidence="4" key="1">
    <citation type="journal article" date="2018" name="Front. Microbiol.">
        <title>Genome-Based Analysis Reveals the Taxonomy and Diversity of the Family Idiomarinaceae.</title>
        <authorList>
            <person name="Liu Y."/>
            <person name="Lai Q."/>
            <person name="Shao Z."/>
        </authorList>
    </citation>
    <scope>NUCLEOTIDE SEQUENCE [LARGE SCALE GENOMIC DNA]</scope>
    <source>
        <strain evidence="4">CVS-6</strain>
    </source>
</reference>
<protein>
    <recommendedName>
        <fullName evidence="2">Putative zinc-finger domain-containing protein</fullName>
    </recommendedName>
</protein>
<comment type="caution">
    <text evidence="3">The sequence shown here is derived from an EMBL/GenBank/DDBJ whole genome shotgun (WGS) entry which is preliminary data.</text>
</comment>
<dbReference type="EMBL" id="PIPY01000007">
    <property type="protein sequence ID" value="RUO60247.1"/>
    <property type="molecule type" value="Genomic_DNA"/>
</dbReference>
<proteinExistence type="predicted"/>
<accession>A0A432YH10</accession>
<keyword evidence="4" id="KW-1185">Reference proteome</keyword>
<dbReference type="InterPro" id="IPR027383">
    <property type="entry name" value="Znf_put"/>
</dbReference>
<dbReference type="AlphaFoldDB" id="A0A432YH10"/>
<dbReference type="RefSeq" id="WP_126754654.1">
    <property type="nucleotide sequence ID" value="NZ_PIPY01000007.1"/>
</dbReference>
<evidence type="ECO:0000313" key="3">
    <source>
        <dbReference type="EMBL" id="RUO60247.1"/>
    </source>
</evidence>
<organism evidence="3 4">
    <name type="scientific">Pseudidiomarina insulisalsae</name>
    <dbReference type="NCBI Taxonomy" id="575789"/>
    <lineage>
        <taxon>Bacteria</taxon>
        <taxon>Pseudomonadati</taxon>
        <taxon>Pseudomonadota</taxon>
        <taxon>Gammaproteobacteria</taxon>
        <taxon>Alteromonadales</taxon>
        <taxon>Idiomarinaceae</taxon>
        <taxon>Pseudidiomarina</taxon>
    </lineage>
</organism>
<dbReference type="OrthoDB" id="6237627at2"/>
<sequence length="143" mass="16072">MNPQTDPCDSFAPLISGALDNELTQQQRQALHLHLAHCEQCTRLYQELAEQRGAVKFGVAPPTDAAETTSTRFWNRFGWLLIVLGVLPLLAYGVYQFSQDPTLPLWVKITSGVTVLGLLILFANVLRERLHNAKNDPYKKVQL</sequence>
<feature type="transmembrane region" description="Helical" evidence="1">
    <location>
        <begin position="77"/>
        <end position="97"/>
    </location>
</feature>